<evidence type="ECO:0000259" key="2">
    <source>
        <dbReference type="Pfam" id="PF18935"/>
    </source>
</evidence>
<dbReference type="EMBL" id="UINC01006116">
    <property type="protein sequence ID" value="SVA25590.1"/>
    <property type="molecule type" value="Genomic_DNA"/>
</dbReference>
<dbReference type="InterPro" id="IPR043738">
    <property type="entry name" value="DUF5683"/>
</dbReference>
<feature type="transmembrane region" description="Helical" evidence="1">
    <location>
        <begin position="83"/>
        <end position="104"/>
    </location>
</feature>
<gene>
    <name evidence="3" type="ORF">METZ01_LOCUS78444</name>
</gene>
<sequence>MIGFVFALPLKEEKLKNSKIAFYWSLVPGLGQAYNGKWVKSISIVGLELAAYNAWNKNKNYYNNYKDTYHLSKHRYLQKRNKYAWWIGFIYVYGMIDAVVDAHLHNFDHLMASPLKSEKKGEIIDAE</sequence>
<evidence type="ECO:0000256" key="1">
    <source>
        <dbReference type="SAM" id="Phobius"/>
    </source>
</evidence>
<keyword evidence="1" id="KW-0812">Transmembrane</keyword>
<organism evidence="3">
    <name type="scientific">marine metagenome</name>
    <dbReference type="NCBI Taxonomy" id="408172"/>
    <lineage>
        <taxon>unclassified sequences</taxon>
        <taxon>metagenomes</taxon>
        <taxon>ecological metagenomes</taxon>
    </lineage>
</organism>
<keyword evidence="1" id="KW-1133">Transmembrane helix</keyword>
<proteinExistence type="predicted"/>
<feature type="domain" description="DUF5683" evidence="2">
    <location>
        <begin position="15"/>
        <end position="75"/>
    </location>
</feature>
<keyword evidence="1" id="KW-0472">Membrane</keyword>
<dbReference type="AlphaFoldDB" id="A0A381UBL9"/>
<accession>A0A381UBL9</accession>
<protein>
    <recommendedName>
        <fullName evidence="2">DUF5683 domain-containing protein</fullName>
    </recommendedName>
</protein>
<name>A0A381UBL9_9ZZZZ</name>
<dbReference type="Pfam" id="PF18935">
    <property type="entry name" value="DUF5683"/>
    <property type="match status" value="1"/>
</dbReference>
<evidence type="ECO:0000313" key="3">
    <source>
        <dbReference type="EMBL" id="SVA25590.1"/>
    </source>
</evidence>
<reference evidence="3" key="1">
    <citation type="submission" date="2018-05" db="EMBL/GenBank/DDBJ databases">
        <authorList>
            <person name="Lanie J.A."/>
            <person name="Ng W.-L."/>
            <person name="Kazmierczak K.M."/>
            <person name="Andrzejewski T.M."/>
            <person name="Davidsen T.M."/>
            <person name="Wayne K.J."/>
            <person name="Tettelin H."/>
            <person name="Glass J.I."/>
            <person name="Rusch D."/>
            <person name="Podicherti R."/>
            <person name="Tsui H.-C.T."/>
            <person name="Winkler M.E."/>
        </authorList>
    </citation>
    <scope>NUCLEOTIDE SEQUENCE</scope>
</reference>